<dbReference type="InterPro" id="IPR006143">
    <property type="entry name" value="RND_pump_MFP"/>
</dbReference>
<dbReference type="PANTHER" id="PTHR30158:SF3">
    <property type="entry name" value="MULTIDRUG EFFLUX PUMP SUBUNIT ACRA-RELATED"/>
    <property type="match status" value="1"/>
</dbReference>
<dbReference type="Proteomes" id="UP000307430">
    <property type="component" value="Unassembled WGS sequence"/>
</dbReference>
<gene>
    <name evidence="8" type="ORF">FE839_08055</name>
</gene>
<dbReference type="GO" id="GO:0046677">
    <property type="term" value="P:response to antibiotic"/>
    <property type="evidence" value="ECO:0007669"/>
    <property type="project" value="TreeGrafter"/>
</dbReference>
<evidence type="ECO:0000313" key="8">
    <source>
        <dbReference type="EMBL" id="TLV20604.1"/>
    </source>
</evidence>
<dbReference type="Gene3D" id="2.40.420.20">
    <property type="match status" value="1"/>
</dbReference>
<dbReference type="InterPro" id="IPR058624">
    <property type="entry name" value="MdtA-like_HH"/>
</dbReference>
<evidence type="ECO:0000259" key="6">
    <source>
        <dbReference type="Pfam" id="PF25944"/>
    </source>
</evidence>
<dbReference type="Gene3D" id="2.40.30.170">
    <property type="match status" value="1"/>
</dbReference>
<dbReference type="PANTHER" id="PTHR30158">
    <property type="entry name" value="ACRA/E-RELATED COMPONENT OF DRUG EFFLUX TRANSPORTER"/>
    <property type="match status" value="1"/>
</dbReference>
<dbReference type="Pfam" id="PF25967">
    <property type="entry name" value="RND-MFP_C"/>
    <property type="match status" value="1"/>
</dbReference>
<name>A0A5R9LJV1_9ENTR</name>
<sequence length="385" mass="42007">MPVIQSAGKILGVIFPVIFLMTACDGGNKNSASQQAVPQVDVFTLKTQPVVISSRLPGRTTAVRTAEVRPQVSGIILRRMFEEGTEVKAGEQLYQIDPATYKAAYDKAKATLTSADALERRYRALVATNAISKQDYDDAVSSAAQAKADLETAQINLDYTKVRAPISGRIDRSLVTEGALVTNGQSDYLTTITQLDPIYVDISESSRSLLELRARIKSGQIKTLNDHEAYVRLVLEDGSAYPLDGRLDFSEVRVDESTGSVILRATFPNPDRMLLPGMFVHAVLQQGIREESTLVPQESVGHDTKGDPYVYIVGPNNIIELRHIKTEGTQGDKWIVSSGVRPGERVVTAGIQMIKQGTKVIPTEMTPRQDNTASKTLSMTDPSAQ</sequence>
<dbReference type="Pfam" id="PF25944">
    <property type="entry name" value="Beta-barrel_RND"/>
    <property type="match status" value="1"/>
</dbReference>
<accession>A0A5R9LJV1</accession>
<dbReference type="Pfam" id="PF25917">
    <property type="entry name" value="BSH_RND"/>
    <property type="match status" value="1"/>
</dbReference>
<dbReference type="NCBIfam" id="TIGR01730">
    <property type="entry name" value="RND_mfp"/>
    <property type="match status" value="1"/>
</dbReference>
<dbReference type="Gene3D" id="1.10.287.470">
    <property type="entry name" value="Helix hairpin bin"/>
    <property type="match status" value="1"/>
</dbReference>
<feature type="region of interest" description="Disordered" evidence="3">
    <location>
        <begin position="364"/>
        <end position="385"/>
    </location>
</feature>
<dbReference type="GO" id="GO:0005886">
    <property type="term" value="C:plasma membrane"/>
    <property type="evidence" value="ECO:0007669"/>
    <property type="project" value="UniProtKB-SubCell"/>
</dbReference>
<feature type="domain" description="Multidrug resistance protein MdtA-like beta-barrel" evidence="6">
    <location>
        <begin position="197"/>
        <end position="287"/>
    </location>
</feature>
<dbReference type="FunFam" id="2.40.420.20:FF:000001">
    <property type="entry name" value="Efflux RND transporter periplasmic adaptor subunit"/>
    <property type="match status" value="1"/>
</dbReference>
<dbReference type="GO" id="GO:0022857">
    <property type="term" value="F:transmembrane transporter activity"/>
    <property type="evidence" value="ECO:0007669"/>
    <property type="project" value="InterPro"/>
</dbReference>
<dbReference type="InterPro" id="IPR058626">
    <property type="entry name" value="MdtA-like_b-barrel"/>
</dbReference>
<organism evidence="8 9">
    <name type="scientific">Klebsiella indica</name>
    <dbReference type="NCBI Taxonomy" id="2582917"/>
    <lineage>
        <taxon>Bacteria</taxon>
        <taxon>Pseudomonadati</taxon>
        <taxon>Pseudomonadota</taxon>
        <taxon>Gammaproteobacteria</taxon>
        <taxon>Enterobacterales</taxon>
        <taxon>Enterobacteriaceae</taxon>
        <taxon>Klebsiella/Raoultella group</taxon>
        <taxon>Klebsiella</taxon>
    </lineage>
</organism>
<dbReference type="InterPro" id="IPR058625">
    <property type="entry name" value="MdtA-like_BSH"/>
</dbReference>
<keyword evidence="9" id="KW-1185">Reference proteome</keyword>
<reference evidence="8 9" key="1">
    <citation type="submission" date="2019-05" db="EMBL/GenBank/DDBJ databases">
        <title>Genome sequence of Klebsiella sp strain TOUT106.</title>
        <authorList>
            <person name="Rahi P."/>
            <person name="Chaudhari D."/>
        </authorList>
    </citation>
    <scope>NUCLEOTIDE SEQUENCE [LARGE SCALE GENOMIC DNA]</scope>
    <source>
        <strain evidence="8 9">TOUT106</strain>
    </source>
</reference>
<feature type="domain" description="Multidrug resistance protein MdtA-like barrel-sandwich hybrid" evidence="5">
    <location>
        <begin position="64"/>
        <end position="192"/>
    </location>
</feature>
<dbReference type="InterPro" id="IPR058627">
    <property type="entry name" value="MdtA-like_C"/>
</dbReference>
<feature type="domain" description="Multidrug resistance protein MdtA-like alpha-helical hairpin" evidence="4">
    <location>
        <begin position="99"/>
        <end position="160"/>
    </location>
</feature>
<evidence type="ECO:0000256" key="1">
    <source>
        <dbReference type="ARBA" id="ARBA00004519"/>
    </source>
</evidence>
<feature type="domain" description="Multidrug resistance protein MdtA-like C-terminal permuted SH3" evidence="7">
    <location>
        <begin position="294"/>
        <end position="352"/>
    </location>
</feature>
<evidence type="ECO:0000256" key="2">
    <source>
        <dbReference type="ARBA" id="ARBA00009477"/>
    </source>
</evidence>
<dbReference type="Gene3D" id="2.40.50.100">
    <property type="match status" value="1"/>
</dbReference>
<dbReference type="SUPFAM" id="SSF111369">
    <property type="entry name" value="HlyD-like secretion proteins"/>
    <property type="match status" value="1"/>
</dbReference>
<comment type="similarity">
    <text evidence="2">Belongs to the membrane fusion protein (MFP) (TC 8.A.1) family.</text>
</comment>
<comment type="subcellular location">
    <subcellularLocation>
        <location evidence="1">Cell inner membrane</location>
        <topology evidence="1">Lipid-anchor</topology>
    </subcellularLocation>
</comment>
<protein>
    <submittedName>
        <fullName evidence="8">Efflux RND transporter periplasmic adaptor subunit</fullName>
    </submittedName>
</protein>
<evidence type="ECO:0000313" key="9">
    <source>
        <dbReference type="Proteomes" id="UP000307430"/>
    </source>
</evidence>
<evidence type="ECO:0000256" key="3">
    <source>
        <dbReference type="SAM" id="MobiDB-lite"/>
    </source>
</evidence>
<feature type="compositionally biased region" description="Polar residues" evidence="3">
    <location>
        <begin position="366"/>
        <end position="385"/>
    </location>
</feature>
<evidence type="ECO:0000259" key="5">
    <source>
        <dbReference type="Pfam" id="PF25917"/>
    </source>
</evidence>
<comment type="caution">
    <text evidence="8">The sequence shown here is derived from an EMBL/GenBank/DDBJ whole genome shotgun (WGS) entry which is preliminary data.</text>
</comment>
<evidence type="ECO:0000259" key="4">
    <source>
        <dbReference type="Pfam" id="PF25876"/>
    </source>
</evidence>
<dbReference type="EMBL" id="VCHQ01000009">
    <property type="protein sequence ID" value="TLV20604.1"/>
    <property type="molecule type" value="Genomic_DNA"/>
</dbReference>
<proteinExistence type="inferred from homology"/>
<dbReference type="AlphaFoldDB" id="A0A5R9LJV1"/>
<evidence type="ECO:0000259" key="7">
    <source>
        <dbReference type="Pfam" id="PF25967"/>
    </source>
</evidence>
<dbReference type="Pfam" id="PF25876">
    <property type="entry name" value="HH_MFP_RND"/>
    <property type="match status" value="1"/>
</dbReference>
<dbReference type="RefSeq" id="WP_138360315.1">
    <property type="nucleotide sequence ID" value="NZ_VCHQ01000009.1"/>
</dbReference>